<evidence type="ECO:0000313" key="2">
    <source>
        <dbReference type="Proteomes" id="UP001054252"/>
    </source>
</evidence>
<dbReference type="Proteomes" id="UP001054252">
    <property type="component" value="Unassembled WGS sequence"/>
</dbReference>
<keyword evidence="2" id="KW-1185">Reference proteome</keyword>
<reference evidence="1 2" key="1">
    <citation type="journal article" date="2021" name="Commun. Biol.">
        <title>The genome of Shorea leprosula (Dipterocarpaceae) highlights the ecological relevance of drought in aseasonal tropical rainforests.</title>
        <authorList>
            <person name="Ng K.K.S."/>
            <person name="Kobayashi M.J."/>
            <person name="Fawcett J.A."/>
            <person name="Hatakeyama M."/>
            <person name="Paape T."/>
            <person name="Ng C.H."/>
            <person name="Ang C.C."/>
            <person name="Tnah L.H."/>
            <person name="Lee C.T."/>
            <person name="Nishiyama T."/>
            <person name="Sese J."/>
            <person name="O'Brien M.J."/>
            <person name="Copetti D."/>
            <person name="Mohd Noor M.I."/>
            <person name="Ong R.C."/>
            <person name="Putra M."/>
            <person name="Sireger I.Z."/>
            <person name="Indrioko S."/>
            <person name="Kosugi Y."/>
            <person name="Izuno A."/>
            <person name="Isagi Y."/>
            <person name="Lee S.L."/>
            <person name="Shimizu K.K."/>
        </authorList>
    </citation>
    <scope>NUCLEOTIDE SEQUENCE [LARGE SCALE GENOMIC DNA]</scope>
    <source>
        <strain evidence="1">214</strain>
    </source>
</reference>
<sequence>MGGLVRTYRYSKNVSWLGSARWAKRLSMGPVQVCMYRNHAPITANIASLPFFISFVLNSSTLSGNPLPNPGRVKPQPTQVAEINSRELVVGENWVCIYASRLDDISPPSMNYKQSGGVDEVFLLPSGVPGRGFSESRF</sequence>
<proteinExistence type="predicted"/>
<accession>A0AAV5LDW0</accession>
<protein>
    <submittedName>
        <fullName evidence="1">Uncharacterized protein</fullName>
    </submittedName>
</protein>
<comment type="caution">
    <text evidence="1">The sequence shown here is derived from an EMBL/GenBank/DDBJ whole genome shotgun (WGS) entry which is preliminary data.</text>
</comment>
<gene>
    <name evidence="1" type="ORF">SLEP1_g43566</name>
</gene>
<dbReference type="AlphaFoldDB" id="A0AAV5LDW0"/>
<evidence type="ECO:0000313" key="1">
    <source>
        <dbReference type="EMBL" id="GKV35265.1"/>
    </source>
</evidence>
<name>A0AAV5LDW0_9ROSI</name>
<organism evidence="1 2">
    <name type="scientific">Rubroshorea leprosula</name>
    <dbReference type="NCBI Taxonomy" id="152421"/>
    <lineage>
        <taxon>Eukaryota</taxon>
        <taxon>Viridiplantae</taxon>
        <taxon>Streptophyta</taxon>
        <taxon>Embryophyta</taxon>
        <taxon>Tracheophyta</taxon>
        <taxon>Spermatophyta</taxon>
        <taxon>Magnoliopsida</taxon>
        <taxon>eudicotyledons</taxon>
        <taxon>Gunneridae</taxon>
        <taxon>Pentapetalae</taxon>
        <taxon>rosids</taxon>
        <taxon>malvids</taxon>
        <taxon>Malvales</taxon>
        <taxon>Dipterocarpaceae</taxon>
        <taxon>Rubroshorea</taxon>
    </lineage>
</organism>
<dbReference type="EMBL" id="BPVZ01000110">
    <property type="protein sequence ID" value="GKV35265.1"/>
    <property type="molecule type" value="Genomic_DNA"/>
</dbReference>